<evidence type="ECO:0000313" key="2">
    <source>
        <dbReference type="EMBL" id="UJO24655.1"/>
    </source>
</evidence>
<organism evidence="2 3">
    <name type="scientific">Passalora fulva</name>
    <name type="common">Tomato leaf mold</name>
    <name type="synonym">Cladosporium fulvum</name>
    <dbReference type="NCBI Taxonomy" id="5499"/>
    <lineage>
        <taxon>Eukaryota</taxon>
        <taxon>Fungi</taxon>
        <taxon>Dikarya</taxon>
        <taxon>Ascomycota</taxon>
        <taxon>Pezizomycotina</taxon>
        <taxon>Dothideomycetes</taxon>
        <taxon>Dothideomycetidae</taxon>
        <taxon>Mycosphaerellales</taxon>
        <taxon>Mycosphaerellaceae</taxon>
        <taxon>Fulvia</taxon>
    </lineage>
</organism>
<dbReference type="GeneID" id="71993516"/>
<dbReference type="KEGG" id="ffu:CLAFUR5_13638"/>
<name>A0A9Q8UW61_PASFU</name>
<reference evidence="2" key="2">
    <citation type="journal article" date="2022" name="Microb. Genom.">
        <title>A chromosome-scale genome assembly of the tomato pathogen Cladosporium fulvum reveals a compartmentalized genome architecture and the presence of a dispensable chromosome.</title>
        <authorList>
            <person name="Zaccaron A.Z."/>
            <person name="Chen L.H."/>
            <person name="Samaras A."/>
            <person name="Stergiopoulos I."/>
        </authorList>
    </citation>
    <scope>NUCLEOTIDE SEQUENCE</scope>
    <source>
        <strain evidence="2">Race5_Kim</strain>
    </source>
</reference>
<accession>A0A9Q8UW61</accession>
<keyword evidence="3" id="KW-1185">Reference proteome</keyword>
<feature type="compositionally biased region" description="Polar residues" evidence="1">
    <location>
        <begin position="201"/>
        <end position="212"/>
    </location>
</feature>
<dbReference type="RefSeq" id="XP_047769021.1">
    <property type="nucleotide sequence ID" value="XM_047912786.1"/>
</dbReference>
<sequence>MHPPLLPVVEPWMKDCIACHFNDQPLNRHGQPDWFSERHMAWIENLFRWKRGDFVLMVHRFGPELAKSCSSSVFNSIRNVKAEVGPQPRVEINGRDVPAWFTPGHNRWLELTLGWAKGQAVKAYQGDRYLVEGALKVVSEAAALFGTIPPVDGGDPAPRYEHYGGQPQGNGPASAYSVAEPGRRPVSASTQRRPTSHRPQRTTTRGNSTTNARAPVPEIAPTLDLDFGESFAEGWGQATDTQWFDSITTGRQWPVPGPSTSRETQTYPIVRPAIIDTPVLDMDDQMQMDMEANERTSRPQRLNQIRRKSVPPRSTGHNLRRSPPHLSPRQRSQRPERRTSPSSRTPSVINSSQHRVRRPAARSPPRGNR</sequence>
<proteinExistence type="predicted"/>
<dbReference type="EMBL" id="CP090174">
    <property type="protein sequence ID" value="UJO24655.1"/>
    <property type="molecule type" value="Genomic_DNA"/>
</dbReference>
<dbReference type="Proteomes" id="UP000756132">
    <property type="component" value="Chromosome 12"/>
</dbReference>
<evidence type="ECO:0000313" key="3">
    <source>
        <dbReference type="Proteomes" id="UP000756132"/>
    </source>
</evidence>
<protein>
    <submittedName>
        <fullName evidence="2">Uncharacterized protein</fullName>
    </submittedName>
</protein>
<evidence type="ECO:0000256" key="1">
    <source>
        <dbReference type="SAM" id="MobiDB-lite"/>
    </source>
</evidence>
<feature type="region of interest" description="Disordered" evidence="1">
    <location>
        <begin position="291"/>
        <end position="369"/>
    </location>
</feature>
<feature type="region of interest" description="Disordered" evidence="1">
    <location>
        <begin position="149"/>
        <end position="214"/>
    </location>
</feature>
<dbReference type="AlphaFoldDB" id="A0A9Q8UW61"/>
<gene>
    <name evidence="2" type="ORF">CLAFUR5_13638</name>
</gene>
<reference evidence="2" key="1">
    <citation type="submission" date="2021-12" db="EMBL/GenBank/DDBJ databases">
        <authorList>
            <person name="Zaccaron A."/>
            <person name="Stergiopoulos I."/>
        </authorList>
    </citation>
    <scope>NUCLEOTIDE SEQUENCE</scope>
    <source>
        <strain evidence="2">Race5_Kim</strain>
    </source>
</reference>